<proteinExistence type="predicted"/>
<dbReference type="InterPro" id="IPR032675">
    <property type="entry name" value="LRR_dom_sf"/>
</dbReference>
<name>A0A4Y7PVT2_9AGAM</name>
<evidence type="ECO:0000313" key="1">
    <source>
        <dbReference type="EMBL" id="TDL19245.1"/>
    </source>
</evidence>
<protein>
    <recommendedName>
        <fullName evidence="3">F-box domain-containing protein</fullName>
    </recommendedName>
</protein>
<dbReference type="Gene3D" id="3.80.10.10">
    <property type="entry name" value="Ribonuclease Inhibitor"/>
    <property type="match status" value="1"/>
</dbReference>
<dbReference type="EMBL" id="ML170198">
    <property type="protein sequence ID" value="TDL19245.1"/>
    <property type="molecule type" value="Genomic_DNA"/>
</dbReference>
<reference evidence="1 2" key="1">
    <citation type="submission" date="2018-06" db="EMBL/GenBank/DDBJ databases">
        <title>A transcriptomic atlas of mushroom development highlights an independent origin of complex multicellularity.</title>
        <authorList>
            <consortium name="DOE Joint Genome Institute"/>
            <person name="Krizsan K."/>
            <person name="Almasi E."/>
            <person name="Merenyi Z."/>
            <person name="Sahu N."/>
            <person name="Viragh M."/>
            <person name="Koszo T."/>
            <person name="Mondo S."/>
            <person name="Kiss B."/>
            <person name="Balint B."/>
            <person name="Kues U."/>
            <person name="Barry K."/>
            <person name="Hegedus J.C."/>
            <person name="Henrissat B."/>
            <person name="Johnson J."/>
            <person name="Lipzen A."/>
            <person name="Ohm R."/>
            <person name="Nagy I."/>
            <person name="Pangilinan J."/>
            <person name="Yan J."/>
            <person name="Xiong Y."/>
            <person name="Grigoriev I.V."/>
            <person name="Hibbett D.S."/>
            <person name="Nagy L.G."/>
        </authorList>
    </citation>
    <scope>NUCLEOTIDE SEQUENCE [LARGE SCALE GENOMIC DNA]</scope>
    <source>
        <strain evidence="1 2">SZMC22713</strain>
    </source>
</reference>
<dbReference type="VEuPathDB" id="FungiDB:BD410DRAFT_876801"/>
<accession>A0A4Y7PVT2</accession>
<evidence type="ECO:0008006" key="3">
    <source>
        <dbReference type="Google" id="ProtNLM"/>
    </source>
</evidence>
<dbReference type="Proteomes" id="UP000294933">
    <property type="component" value="Unassembled WGS sequence"/>
</dbReference>
<dbReference type="STRING" id="50990.A0A4Y7PVT2"/>
<gene>
    <name evidence="1" type="ORF">BD410DRAFT_876801</name>
</gene>
<keyword evidence="2" id="KW-1185">Reference proteome</keyword>
<dbReference type="OrthoDB" id="2447803at2759"/>
<organism evidence="1 2">
    <name type="scientific">Rickenella mellea</name>
    <dbReference type="NCBI Taxonomy" id="50990"/>
    <lineage>
        <taxon>Eukaryota</taxon>
        <taxon>Fungi</taxon>
        <taxon>Dikarya</taxon>
        <taxon>Basidiomycota</taxon>
        <taxon>Agaricomycotina</taxon>
        <taxon>Agaricomycetes</taxon>
        <taxon>Hymenochaetales</taxon>
        <taxon>Rickenellaceae</taxon>
        <taxon>Rickenella</taxon>
    </lineage>
</organism>
<dbReference type="AlphaFoldDB" id="A0A4Y7PVT2"/>
<sequence length="302" mass="34420">MASRVKYLTVKYMYGHWFKERDLGKVATTRQTFHILPNLIQLTLTTINEDEFWFSVIFLHPMLQRLVLEIPKNVPPKRFFLEISHRSSKLCHLDLRMPIHVRSVEAELTAMLTTLTNLKTVIVPCYCLSSSIIACLSRLPNLGTIQSQSYSNREIERPADVRPFCPVVLEGAFPSLRNLSCDAILRDISSFFAATFAPVNITSLHIKTASIATDMALSVFKCLTDLCHTCIRLKHLSLDLTMDRTGEARGLDENSMPISFKDICPIIDFPHLVSFELTHYLPLDITDDDIDRLARNWPSLNP</sequence>
<evidence type="ECO:0000313" key="2">
    <source>
        <dbReference type="Proteomes" id="UP000294933"/>
    </source>
</evidence>
<dbReference type="SUPFAM" id="SSF52047">
    <property type="entry name" value="RNI-like"/>
    <property type="match status" value="1"/>
</dbReference>